<keyword evidence="3" id="KW-1185">Reference proteome</keyword>
<accession>A0A9N9NK69</accession>
<evidence type="ECO:0000256" key="1">
    <source>
        <dbReference type="SAM" id="MobiDB-lite"/>
    </source>
</evidence>
<feature type="non-terminal residue" evidence="2">
    <location>
        <position position="1"/>
    </location>
</feature>
<feature type="region of interest" description="Disordered" evidence="1">
    <location>
        <begin position="97"/>
        <end position="122"/>
    </location>
</feature>
<comment type="caution">
    <text evidence="2">The sequence shown here is derived from an EMBL/GenBank/DDBJ whole genome shotgun (WGS) entry which is preliminary data.</text>
</comment>
<reference evidence="2" key="1">
    <citation type="submission" date="2021-06" db="EMBL/GenBank/DDBJ databases">
        <authorList>
            <person name="Kallberg Y."/>
            <person name="Tangrot J."/>
            <person name="Rosling A."/>
        </authorList>
    </citation>
    <scope>NUCLEOTIDE SEQUENCE</scope>
    <source>
        <strain evidence="2">IN212</strain>
    </source>
</reference>
<dbReference type="OrthoDB" id="2414197at2759"/>
<evidence type="ECO:0000313" key="2">
    <source>
        <dbReference type="EMBL" id="CAG8745510.1"/>
    </source>
</evidence>
<organism evidence="2 3">
    <name type="scientific">Racocetra fulgida</name>
    <dbReference type="NCBI Taxonomy" id="60492"/>
    <lineage>
        <taxon>Eukaryota</taxon>
        <taxon>Fungi</taxon>
        <taxon>Fungi incertae sedis</taxon>
        <taxon>Mucoromycota</taxon>
        <taxon>Glomeromycotina</taxon>
        <taxon>Glomeromycetes</taxon>
        <taxon>Diversisporales</taxon>
        <taxon>Gigasporaceae</taxon>
        <taxon>Racocetra</taxon>
    </lineage>
</organism>
<dbReference type="Proteomes" id="UP000789396">
    <property type="component" value="Unassembled WGS sequence"/>
</dbReference>
<dbReference type="EMBL" id="CAJVPZ010033900">
    <property type="protein sequence ID" value="CAG8745510.1"/>
    <property type="molecule type" value="Genomic_DNA"/>
</dbReference>
<sequence>WEKWMDEEKGGFTKKENCKKASYELVCDTDLLARSFEASGLTLNPDGSEDDKMTSRLQAIIANRMNEVYFSMEEDNEPANQDNVDNESNPDILYEFDGESVMDDYPEEMDTDDDPDEMDFDY</sequence>
<protein>
    <submittedName>
        <fullName evidence="2">13330_t:CDS:1</fullName>
    </submittedName>
</protein>
<name>A0A9N9NK69_9GLOM</name>
<evidence type="ECO:0000313" key="3">
    <source>
        <dbReference type="Proteomes" id="UP000789396"/>
    </source>
</evidence>
<gene>
    <name evidence="2" type="ORF">RFULGI_LOCUS13196</name>
</gene>
<proteinExistence type="predicted"/>
<dbReference type="AlphaFoldDB" id="A0A9N9NK69"/>